<gene>
    <name evidence="3" type="ORF">SKAU_G00286870</name>
</gene>
<keyword evidence="2" id="KW-1133">Transmembrane helix</keyword>
<dbReference type="PANTHER" id="PTHR37404:SF1">
    <property type="entry name" value="HCG1796489"/>
    <property type="match status" value="1"/>
</dbReference>
<evidence type="ECO:0000256" key="1">
    <source>
        <dbReference type="SAM" id="MobiDB-lite"/>
    </source>
</evidence>
<dbReference type="AlphaFoldDB" id="A0A9Q1EY73"/>
<protein>
    <submittedName>
        <fullName evidence="3">Uncharacterized protein</fullName>
    </submittedName>
</protein>
<feature type="region of interest" description="Disordered" evidence="1">
    <location>
        <begin position="371"/>
        <end position="412"/>
    </location>
</feature>
<dbReference type="OrthoDB" id="382863at2759"/>
<evidence type="ECO:0000313" key="3">
    <source>
        <dbReference type="EMBL" id="KAJ8347286.1"/>
    </source>
</evidence>
<keyword evidence="2" id="KW-0812">Transmembrane</keyword>
<sequence length="607" mass="67495">MSAETGFIYLVTGVCRFLGRHLLQVLLEKEDGLSEVRLPDKNIDPALPDSSTEQEVQQEKIEAVGCPVQEICQGKTMPWSSSDKLSSCPRPADTMGTDSKPVITCEEAVIKTAVEAEGLADREMTEEGEEVEKGKGKPYTVFFLLWLLAPTVNCAVIPEPKPCAVCWEETCATRVKTIWMQGDRPMRLTEDIQICSVDNLKPDSPCKTSDGRLVLWTGQQLRFEGGGKTFRSNNTHIEHLYNIANSAAPNPTPMIPGWGIFGGIVAIATFAIVIYQKWCNTNGRGQNVDPVEDKKDFIERRVKRLLKAGIISALTCMVNSILTDQTKEMLASRAVGEMDVLEKKSQSLNQTSTGIGHVYRGPLPSDINIESQRGDSLPPLLSRPRLLPPSRHFSSSVRLEHDRKPLAGPLTHPRYSKAVPHWTVNFVDGLGDRLRDCHTARMISPPVSETQDRYRGQSTPQRPEAQHYAPLLALNRQFETNKVPALNMPNISTTHADYRRFSRSELFAPSSFDEGAYRNMPPPKAPPTVSWQPFLHRPLQHVPHGGQTTIYRDSYTIPSSPLAMTIPDLPDWSSAQAGRGLVGHILKVPKMYSTENQDYGGNKRVLV</sequence>
<organism evidence="3 4">
    <name type="scientific">Synaphobranchus kaupii</name>
    <name type="common">Kaup's arrowtooth eel</name>
    <dbReference type="NCBI Taxonomy" id="118154"/>
    <lineage>
        <taxon>Eukaryota</taxon>
        <taxon>Metazoa</taxon>
        <taxon>Chordata</taxon>
        <taxon>Craniata</taxon>
        <taxon>Vertebrata</taxon>
        <taxon>Euteleostomi</taxon>
        <taxon>Actinopterygii</taxon>
        <taxon>Neopterygii</taxon>
        <taxon>Teleostei</taxon>
        <taxon>Anguilliformes</taxon>
        <taxon>Synaphobranchidae</taxon>
        <taxon>Synaphobranchus</taxon>
    </lineage>
</organism>
<dbReference type="PANTHER" id="PTHR37404">
    <property type="entry name" value="HCG1796489"/>
    <property type="match status" value="1"/>
</dbReference>
<dbReference type="EMBL" id="JAINUF010000011">
    <property type="protein sequence ID" value="KAJ8347286.1"/>
    <property type="molecule type" value="Genomic_DNA"/>
</dbReference>
<feature type="transmembrane region" description="Helical" evidence="2">
    <location>
        <begin position="305"/>
        <end position="322"/>
    </location>
</feature>
<comment type="caution">
    <text evidence="3">The sequence shown here is derived from an EMBL/GenBank/DDBJ whole genome shotgun (WGS) entry which is preliminary data.</text>
</comment>
<dbReference type="InterPro" id="IPR053347">
    <property type="entry name" value="Axonemal_MT_stabilizer"/>
</dbReference>
<keyword evidence="4" id="KW-1185">Reference proteome</keyword>
<accession>A0A9Q1EY73</accession>
<evidence type="ECO:0000313" key="4">
    <source>
        <dbReference type="Proteomes" id="UP001152622"/>
    </source>
</evidence>
<evidence type="ECO:0000256" key="2">
    <source>
        <dbReference type="SAM" id="Phobius"/>
    </source>
</evidence>
<feature type="transmembrane region" description="Helical" evidence="2">
    <location>
        <begin position="255"/>
        <end position="275"/>
    </location>
</feature>
<dbReference type="Proteomes" id="UP001152622">
    <property type="component" value="Chromosome 11"/>
</dbReference>
<reference evidence="3" key="1">
    <citation type="journal article" date="2023" name="Science">
        <title>Genome structures resolve the early diversification of teleost fishes.</title>
        <authorList>
            <person name="Parey E."/>
            <person name="Louis A."/>
            <person name="Montfort J."/>
            <person name="Bouchez O."/>
            <person name="Roques C."/>
            <person name="Iampietro C."/>
            <person name="Lluch J."/>
            <person name="Castinel A."/>
            <person name="Donnadieu C."/>
            <person name="Desvignes T."/>
            <person name="Floi Bucao C."/>
            <person name="Jouanno E."/>
            <person name="Wen M."/>
            <person name="Mejri S."/>
            <person name="Dirks R."/>
            <person name="Jansen H."/>
            <person name="Henkel C."/>
            <person name="Chen W.J."/>
            <person name="Zahm M."/>
            <person name="Cabau C."/>
            <person name="Klopp C."/>
            <person name="Thompson A.W."/>
            <person name="Robinson-Rechavi M."/>
            <person name="Braasch I."/>
            <person name="Lecointre G."/>
            <person name="Bobe J."/>
            <person name="Postlethwait J.H."/>
            <person name="Berthelot C."/>
            <person name="Roest Crollius H."/>
            <person name="Guiguen Y."/>
        </authorList>
    </citation>
    <scope>NUCLEOTIDE SEQUENCE</scope>
    <source>
        <strain evidence="3">WJC10195</strain>
    </source>
</reference>
<feature type="compositionally biased region" description="Low complexity" evidence="1">
    <location>
        <begin position="376"/>
        <end position="391"/>
    </location>
</feature>
<keyword evidence="2" id="KW-0472">Membrane</keyword>
<name>A0A9Q1EY73_SYNKA</name>
<proteinExistence type="predicted"/>